<evidence type="ECO:0000256" key="8">
    <source>
        <dbReference type="ARBA" id="ARBA00023136"/>
    </source>
</evidence>
<evidence type="ECO:0000313" key="12">
    <source>
        <dbReference type="Proteomes" id="UP000826656"/>
    </source>
</evidence>
<evidence type="ECO:0000256" key="5">
    <source>
        <dbReference type="ARBA" id="ARBA00022692"/>
    </source>
</evidence>
<evidence type="ECO:0000256" key="10">
    <source>
        <dbReference type="ARBA" id="ARBA00023180"/>
    </source>
</evidence>
<evidence type="ECO:0000256" key="9">
    <source>
        <dbReference type="ARBA" id="ARBA00023170"/>
    </source>
</evidence>
<accession>A0ABQ7V4D3</accession>
<name>A0ABQ7V4D3_SOLTU</name>
<evidence type="ECO:0000256" key="1">
    <source>
        <dbReference type="ARBA" id="ARBA00004251"/>
    </source>
</evidence>
<keyword evidence="6" id="KW-0677">Repeat</keyword>
<keyword evidence="10" id="KW-0325">Glycoprotein</keyword>
<evidence type="ECO:0000256" key="2">
    <source>
        <dbReference type="ARBA" id="ARBA00009592"/>
    </source>
</evidence>
<dbReference type="Gene3D" id="3.80.10.10">
    <property type="entry name" value="Ribonuclease Inhibitor"/>
    <property type="match status" value="1"/>
</dbReference>
<comment type="similarity">
    <text evidence="2">Belongs to the RLP family.</text>
</comment>
<comment type="caution">
    <text evidence="11">The sequence shown here is derived from an EMBL/GenBank/DDBJ whole genome shotgun (WGS) entry which is preliminary data.</text>
</comment>
<sequence>MARTNVDVNVRYIDSVKLVIKGQDIDLERIMTVIDLSSNHFDGVIPKAMKDLNSLWLLNLSHNDLRGDIPMELGQMNTLDQCEIFHGIGSLERFQGN</sequence>
<keyword evidence="8" id="KW-0472">Membrane</keyword>
<dbReference type="InterPro" id="IPR032675">
    <property type="entry name" value="LRR_dom_sf"/>
</dbReference>
<keyword evidence="7" id="KW-1133">Transmembrane helix</keyword>
<evidence type="ECO:0000313" key="11">
    <source>
        <dbReference type="EMBL" id="KAH0758226.1"/>
    </source>
</evidence>
<dbReference type="InterPro" id="IPR001611">
    <property type="entry name" value="Leu-rich_rpt"/>
</dbReference>
<reference evidence="11 12" key="1">
    <citation type="journal article" date="2021" name="bioRxiv">
        <title>Chromosome-scale and haplotype-resolved genome assembly of a tetraploid potato cultivar.</title>
        <authorList>
            <person name="Sun H."/>
            <person name="Jiao W.-B."/>
            <person name="Krause K."/>
            <person name="Campoy J.A."/>
            <person name="Goel M."/>
            <person name="Folz-Donahue K."/>
            <person name="Kukat C."/>
            <person name="Huettel B."/>
            <person name="Schneeberger K."/>
        </authorList>
    </citation>
    <scope>NUCLEOTIDE SEQUENCE [LARGE SCALE GENOMIC DNA]</scope>
    <source>
        <strain evidence="11">SolTubOtavaFocal</strain>
        <tissue evidence="11">Leaves</tissue>
    </source>
</reference>
<dbReference type="PANTHER" id="PTHR27004">
    <property type="entry name" value="RECEPTOR-LIKE PROTEIN 12 ISOFORM X1"/>
    <property type="match status" value="1"/>
</dbReference>
<proteinExistence type="inferred from homology"/>
<keyword evidence="5" id="KW-0812">Transmembrane</keyword>
<evidence type="ECO:0000256" key="4">
    <source>
        <dbReference type="ARBA" id="ARBA00022614"/>
    </source>
</evidence>
<keyword evidence="4" id="KW-0433">Leucine-rich repeat</keyword>
<organism evidence="11 12">
    <name type="scientific">Solanum tuberosum</name>
    <name type="common">Potato</name>
    <dbReference type="NCBI Taxonomy" id="4113"/>
    <lineage>
        <taxon>Eukaryota</taxon>
        <taxon>Viridiplantae</taxon>
        <taxon>Streptophyta</taxon>
        <taxon>Embryophyta</taxon>
        <taxon>Tracheophyta</taxon>
        <taxon>Spermatophyta</taxon>
        <taxon>Magnoliopsida</taxon>
        <taxon>eudicotyledons</taxon>
        <taxon>Gunneridae</taxon>
        <taxon>Pentapetalae</taxon>
        <taxon>asterids</taxon>
        <taxon>lamiids</taxon>
        <taxon>Solanales</taxon>
        <taxon>Solanaceae</taxon>
        <taxon>Solanoideae</taxon>
        <taxon>Solaneae</taxon>
        <taxon>Solanum</taxon>
    </lineage>
</organism>
<keyword evidence="9" id="KW-0675">Receptor</keyword>
<keyword evidence="3" id="KW-1003">Cell membrane</keyword>
<evidence type="ECO:0000256" key="6">
    <source>
        <dbReference type="ARBA" id="ARBA00022737"/>
    </source>
</evidence>
<dbReference type="EMBL" id="JAIVGD010000015">
    <property type="protein sequence ID" value="KAH0758226.1"/>
    <property type="molecule type" value="Genomic_DNA"/>
</dbReference>
<keyword evidence="12" id="KW-1185">Reference proteome</keyword>
<dbReference type="SUPFAM" id="SSF52058">
    <property type="entry name" value="L domain-like"/>
    <property type="match status" value="1"/>
</dbReference>
<comment type="subcellular location">
    <subcellularLocation>
        <location evidence="1">Cell membrane</location>
        <topology evidence="1">Single-pass type I membrane protein</topology>
    </subcellularLocation>
</comment>
<evidence type="ECO:0000256" key="3">
    <source>
        <dbReference type="ARBA" id="ARBA00022475"/>
    </source>
</evidence>
<evidence type="ECO:0000256" key="7">
    <source>
        <dbReference type="ARBA" id="ARBA00022989"/>
    </source>
</evidence>
<protein>
    <submittedName>
        <fullName evidence="11">Uncharacterized protein</fullName>
    </submittedName>
</protein>
<dbReference type="PANTHER" id="PTHR27004:SF412">
    <property type="entry name" value="RECEPTOR-LIKE PROTEIN 12"/>
    <property type="match status" value="1"/>
</dbReference>
<gene>
    <name evidence="11" type="ORF">KY290_021719</name>
</gene>
<dbReference type="Pfam" id="PF13855">
    <property type="entry name" value="LRR_8"/>
    <property type="match status" value="1"/>
</dbReference>
<dbReference type="Proteomes" id="UP000826656">
    <property type="component" value="Unassembled WGS sequence"/>
</dbReference>